<name>A0ABW2ATP0_9MICO</name>
<organism evidence="1 2">
    <name type="scientific">Branchiibius cervicis</name>
    <dbReference type="NCBI Taxonomy" id="908252"/>
    <lineage>
        <taxon>Bacteria</taxon>
        <taxon>Bacillati</taxon>
        <taxon>Actinomycetota</taxon>
        <taxon>Actinomycetes</taxon>
        <taxon>Micrococcales</taxon>
        <taxon>Dermacoccaceae</taxon>
        <taxon>Branchiibius</taxon>
    </lineage>
</organism>
<comment type="caution">
    <text evidence="1">The sequence shown here is derived from an EMBL/GenBank/DDBJ whole genome shotgun (WGS) entry which is preliminary data.</text>
</comment>
<sequence>MTRRWWGIVAAVVVLAAAVIGWQMHTSSASPAPLVDVPVTGARLTWDAGSNSSLPKVTTTVGASDASRVASLINATQPMGEGPYSCPMDDGSAVEAVFEASSGASQAVRVGLTGCAGPEGRFMGDALAAELHTLAPSGYYSQAG</sequence>
<dbReference type="Proteomes" id="UP001596356">
    <property type="component" value="Unassembled WGS sequence"/>
</dbReference>
<gene>
    <name evidence="1" type="ORF">ACFQBT_11845</name>
</gene>
<evidence type="ECO:0000313" key="1">
    <source>
        <dbReference type="EMBL" id="MFC6714472.1"/>
    </source>
</evidence>
<accession>A0ABW2ATP0</accession>
<protein>
    <submittedName>
        <fullName evidence="1">Uncharacterized protein</fullName>
    </submittedName>
</protein>
<dbReference type="EMBL" id="JBHSWJ010000002">
    <property type="protein sequence ID" value="MFC6714472.1"/>
    <property type="molecule type" value="Genomic_DNA"/>
</dbReference>
<reference evidence="2" key="1">
    <citation type="journal article" date="2019" name="Int. J. Syst. Evol. Microbiol.">
        <title>The Global Catalogue of Microorganisms (GCM) 10K type strain sequencing project: providing services to taxonomists for standard genome sequencing and annotation.</title>
        <authorList>
            <consortium name="The Broad Institute Genomics Platform"/>
            <consortium name="The Broad Institute Genome Sequencing Center for Infectious Disease"/>
            <person name="Wu L."/>
            <person name="Ma J."/>
        </authorList>
    </citation>
    <scope>NUCLEOTIDE SEQUENCE [LARGE SCALE GENOMIC DNA]</scope>
    <source>
        <strain evidence="2">NBRC 106593</strain>
    </source>
</reference>
<proteinExistence type="predicted"/>
<evidence type="ECO:0000313" key="2">
    <source>
        <dbReference type="Proteomes" id="UP001596356"/>
    </source>
</evidence>
<keyword evidence="2" id="KW-1185">Reference proteome</keyword>
<dbReference type="RefSeq" id="WP_377822901.1">
    <property type="nucleotide sequence ID" value="NZ_JBHSWJ010000002.1"/>
</dbReference>